<dbReference type="Proteomes" id="UP000032180">
    <property type="component" value="Chromosome 1"/>
</dbReference>
<dbReference type="GO" id="GO:0000712">
    <property type="term" value="P:resolution of meiotic recombination intermediates"/>
    <property type="evidence" value="ECO:0007669"/>
    <property type="project" value="TreeGrafter"/>
</dbReference>
<dbReference type="Gramene" id="LPERR01G08550.3">
    <property type="protein sequence ID" value="LPERR01G08550.3"/>
    <property type="gene ID" value="LPERR01G08550"/>
</dbReference>
<reference evidence="7 8" key="2">
    <citation type="submission" date="2013-12" db="EMBL/GenBank/DDBJ databases">
        <authorList>
            <person name="Yu Y."/>
            <person name="Lee S."/>
            <person name="de Baynast K."/>
            <person name="Wissotski M."/>
            <person name="Liu L."/>
            <person name="Talag J."/>
            <person name="Goicoechea J."/>
            <person name="Angelova A."/>
            <person name="Jetty R."/>
            <person name="Kudrna D."/>
            <person name="Golser W."/>
            <person name="Rivera L."/>
            <person name="Zhang J."/>
            <person name="Wing R."/>
        </authorList>
    </citation>
    <scope>NUCLEOTIDE SEQUENCE</scope>
</reference>
<dbReference type="EnsemblPlants" id="LPERR01G08550.1">
    <property type="protein sequence ID" value="LPERR01G08550.1"/>
    <property type="gene ID" value="LPERR01G08550"/>
</dbReference>
<evidence type="ECO:0000256" key="5">
    <source>
        <dbReference type="ARBA" id="ARBA00023125"/>
    </source>
</evidence>
<dbReference type="GO" id="GO:0003918">
    <property type="term" value="F:DNA topoisomerase type II (double strand cut, ATP-hydrolyzing) activity"/>
    <property type="evidence" value="ECO:0007669"/>
    <property type="project" value="UniProtKB-EC"/>
</dbReference>
<evidence type="ECO:0000256" key="4">
    <source>
        <dbReference type="ARBA" id="ARBA00023029"/>
    </source>
</evidence>
<dbReference type="PANTHER" id="PTHR10169">
    <property type="entry name" value="DNA TOPOISOMERASE/GYRASE"/>
    <property type="match status" value="1"/>
</dbReference>
<dbReference type="InterPro" id="IPR050634">
    <property type="entry name" value="DNA_Topoisomerase_II"/>
</dbReference>
<keyword evidence="6" id="KW-0413">Isomerase</keyword>
<organism evidence="7 8">
    <name type="scientific">Leersia perrieri</name>
    <dbReference type="NCBI Taxonomy" id="77586"/>
    <lineage>
        <taxon>Eukaryota</taxon>
        <taxon>Viridiplantae</taxon>
        <taxon>Streptophyta</taxon>
        <taxon>Embryophyta</taxon>
        <taxon>Tracheophyta</taxon>
        <taxon>Spermatophyta</taxon>
        <taxon>Magnoliopsida</taxon>
        <taxon>Liliopsida</taxon>
        <taxon>Poales</taxon>
        <taxon>Poaceae</taxon>
        <taxon>BOP clade</taxon>
        <taxon>Oryzoideae</taxon>
        <taxon>Oryzeae</taxon>
        <taxon>Oryzinae</taxon>
        <taxon>Leersia</taxon>
    </lineage>
</organism>
<reference evidence="7 8" key="1">
    <citation type="submission" date="2012-08" db="EMBL/GenBank/DDBJ databases">
        <title>Oryza genome evolution.</title>
        <authorList>
            <person name="Wing R.A."/>
        </authorList>
    </citation>
    <scope>NUCLEOTIDE SEQUENCE</scope>
</reference>
<dbReference type="AlphaFoldDB" id="A0A0D9UYX8"/>
<evidence type="ECO:0000256" key="2">
    <source>
        <dbReference type="ARBA" id="ARBA00001946"/>
    </source>
</evidence>
<accession>A0A0D9UYX8</accession>
<dbReference type="GO" id="GO:0000819">
    <property type="term" value="P:sister chromatid segregation"/>
    <property type="evidence" value="ECO:0007669"/>
    <property type="project" value="TreeGrafter"/>
</dbReference>
<dbReference type="EC" id="5.6.2.2" evidence="3"/>
<evidence type="ECO:0000256" key="3">
    <source>
        <dbReference type="ARBA" id="ARBA00012895"/>
    </source>
</evidence>
<keyword evidence="5" id="KW-0238">DNA-binding</keyword>
<evidence type="ECO:0000313" key="7">
    <source>
        <dbReference type="EnsemblPlants" id="LPERR01G08550.3"/>
    </source>
</evidence>
<comment type="cofactor">
    <cofactor evidence="2">
        <name>Mg(2+)</name>
        <dbReference type="ChEBI" id="CHEBI:18420"/>
    </cofactor>
</comment>
<comment type="catalytic activity">
    <reaction evidence="1">
        <text>ATP-dependent breakage, passage and rejoining of double-stranded DNA.</text>
        <dbReference type="EC" id="5.6.2.2"/>
    </reaction>
</comment>
<dbReference type="EnsemblPlants" id="LPERR01G08550.3">
    <property type="protein sequence ID" value="LPERR01G08550.3"/>
    <property type="gene ID" value="LPERR01G08550"/>
</dbReference>
<dbReference type="eggNOG" id="KOG0355">
    <property type="taxonomic scope" value="Eukaryota"/>
</dbReference>
<dbReference type="STRING" id="77586.A0A0D9UYX8"/>
<evidence type="ECO:0000313" key="8">
    <source>
        <dbReference type="Proteomes" id="UP000032180"/>
    </source>
</evidence>
<protein>
    <recommendedName>
        <fullName evidence="3">DNA topoisomerase (ATP-hydrolyzing)</fullName>
        <ecNumber evidence="3">5.6.2.2</ecNumber>
    </recommendedName>
</protein>
<dbReference type="SUPFAM" id="SSF55874">
    <property type="entry name" value="ATPase domain of HSP90 chaperone/DNA topoisomerase II/histidine kinase"/>
    <property type="match status" value="1"/>
</dbReference>
<dbReference type="Gene3D" id="3.30.565.10">
    <property type="entry name" value="Histidine kinase-like ATPase, C-terminal domain"/>
    <property type="match status" value="1"/>
</dbReference>
<evidence type="ECO:0000256" key="6">
    <source>
        <dbReference type="ARBA" id="ARBA00023235"/>
    </source>
</evidence>
<sequence length="231" mass="26300">MNRGLRLRSGRITAAREGGDTPGERILLQPHDYVGSMAKCTETFWVLDAGLMKQRALTYSPGLHHIFDEILLYAASNKRRDPAMSSLCVEVDVVECRVSVFYNGRGIPVELRDENNGIYAPEMFFGRFHDSSSSNNNNDDGYGVKLANLFSTEFVVETADGCRMKKYRQVFSDNMGKKSVPHITDYQGENWTMITFKPDLARFNMTYLEEDHVMLMWKRVVDMAAILDDTV</sequence>
<name>A0A0D9UYX8_9ORYZ</name>
<proteinExistence type="predicted"/>
<dbReference type="PANTHER" id="PTHR10169:SF38">
    <property type="entry name" value="DNA TOPOISOMERASE 2"/>
    <property type="match status" value="1"/>
</dbReference>
<dbReference type="GO" id="GO:0003677">
    <property type="term" value="F:DNA binding"/>
    <property type="evidence" value="ECO:0007669"/>
    <property type="project" value="UniProtKB-KW"/>
</dbReference>
<dbReference type="PRINTS" id="PR00418">
    <property type="entry name" value="TPI2FAMILY"/>
</dbReference>
<evidence type="ECO:0000256" key="1">
    <source>
        <dbReference type="ARBA" id="ARBA00000185"/>
    </source>
</evidence>
<keyword evidence="4" id="KW-0799">Topoisomerase</keyword>
<dbReference type="InterPro" id="IPR036890">
    <property type="entry name" value="HATPase_C_sf"/>
</dbReference>
<dbReference type="Gramene" id="LPERR01G08550.1">
    <property type="protein sequence ID" value="LPERR01G08550.1"/>
    <property type="gene ID" value="LPERR01G08550"/>
</dbReference>
<reference evidence="7" key="3">
    <citation type="submission" date="2015-04" db="UniProtKB">
        <authorList>
            <consortium name="EnsemblPlants"/>
        </authorList>
    </citation>
    <scope>IDENTIFICATION</scope>
</reference>
<dbReference type="GO" id="GO:0005634">
    <property type="term" value="C:nucleus"/>
    <property type="evidence" value="ECO:0007669"/>
    <property type="project" value="TreeGrafter"/>
</dbReference>
<keyword evidence="8" id="KW-1185">Reference proteome</keyword>